<keyword evidence="2" id="KW-0575">Peroxidase</keyword>
<sequence>MQMILSATLGVAVLAMLAGCPSNESRQGGGLATQEAASTRNDTETQPSATTDARKVQPLGKGDQAPVAILRLPDGQEVDLATLYNQKPSVLIFYRGGWCPYCNTHLAQIATAEPELLAMGYQVLAISPDRPEELSKTLDKHHLTYQLLSDSDVVLARAFGLVFRVDDPTLEKYRGFGIDLEQASGRAHHLLPVPAVYIVDTQGIIQFAHWDPDYKKRLEPEALLKAARDTQSAGQPSTESRD</sequence>
<keyword evidence="3" id="KW-0049">Antioxidant</keyword>
<keyword evidence="4" id="KW-0560">Oxidoreductase</keyword>
<dbReference type="GO" id="GO:0034599">
    <property type="term" value="P:cellular response to oxidative stress"/>
    <property type="evidence" value="ECO:0007669"/>
    <property type="project" value="TreeGrafter"/>
</dbReference>
<evidence type="ECO:0000256" key="1">
    <source>
        <dbReference type="ARBA" id="ARBA00013017"/>
    </source>
</evidence>
<reference evidence="12" key="1">
    <citation type="journal article" date="2015" name="Nature">
        <title>Complex archaea that bridge the gap between prokaryotes and eukaryotes.</title>
        <authorList>
            <person name="Spang A."/>
            <person name="Saw J.H."/>
            <person name="Jorgensen S.L."/>
            <person name="Zaremba-Niedzwiedzka K."/>
            <person name="Martijn J."/>
            <person name="Lind A.E."/>
            <person name="van Eijk R."/>
            <person name="Schleper C."/>
            <person name="Guy L."/>
            <person name="Ettema T.J."/>
        </authorList>
    </citation>
    <scope>NUCLEOTIDE SEQUENCE</scope>
</reference>
<dbReference type="Pfam" id="PF00578">
    <property type="entry name" value="AhpC-TSA"/>
    <property type="match status" value="1"/>
</dbReference>
<protein>
    <recommendedName>
        <fullName evidence="1">thioredoxin-dependent peroxiredoxin</fullName>
        <ecNumber evidence="1">1.11.1.24</ecNumber>
    </recommendedName>
    <alternativeName>
        <fullName evidence="7">Thioredoxin peroxidase</fullName>
    </alternativeName>
</protein>
<dbReference type="GO" id="GO:0008379">
    <property type="term" value="F:thioredoxin peroxidase activity"/>
    <property type="evidence" value="ECO:0007669"/>
    <property type="project" value="TreeGrafter"/>
</dbReference>
<evidence type="ECO:0000256" key="3">
    <source>
        <dbReference type="ARBA" id="ARBA00022862"/>
    </source>
</evidence>
<evidence type="ECO:0000256" key="7">
    <source>
        <dbReference type="ARBA" id="ARBA00032824"/>
    </source>
</evidence>
<evidence type="ECO:0000256" key="5">
    <source>
        <dbReference type="ARBA" id="ARBA00023157"/>
    </source>
</evidence>
<proteinExistence type="inferred from homology"/>
<dbReference type="InterPro" id="IPR050924">
    <property type="entry name" value="Peroxiredoxin_BCP/PrxQ"/>
</dbReference>
<dbReference type="Gene3D" id="3.40.30.10">
    <property type="entry name" value="Glutaredoxin"/>
    <property type="match status" value="1"/>
</dbReference>
<dbReference type="EMBL" id="LAZR01000190">
    <property type="protein sequence ID" value="KKN83097.1"/>
    <property type="molecule type" value="Genomic_DNA"/>
</dbReference>
<dbReference type="InterPro" id="IPR013766">
    <property type="entry name" value="Thioredoxin_domain"/>
</dbReference>
<dbReference type="PROSITE" id="PS51352">
    <property type="entry name" value="THIOREDOXIN_2"/>
    <property type="match status" value="1"/>
</dbReference>
<keyword evidence="6" id="KW-0676">Redox-active center</keyword>
<dbReference type="CDD" id="cd02970">
    <property type="entry name" value="PRX_like2"/>
    <property type="match status" value="1"/>
</dbReference>
<organism evidence="12">
    <name type="scientific">marine sediment metagenome</name>
    <dbReference type="NCBI Taxonomy" id="412755"/>
    <lineage>
        <taxon>unclassified sequences</taxon>
        <taxon>metagenomes</taxon>
        <taxon>ecological metagenomes</taxon>
    </lineage>
</organism>
<dbReference type="EC" id="1.11.1.24" evidence="1"/>
<dbReference type="PANTHER" id="PTHR42801">
    <property type="entry name" value="THIOREDOXIN-DEPENDENT PEROXIDE REDUCTASE"/>
    <property type="match status" value="1"/>
</dbReference>
<dbReference type="AlphaFoldDB" id="A0A0F9U6Z4"/>
<evidence type="ECO:0000256" key="10">
    <source>
        <dbReference type="SAM" id="MobiDB-lite"/>
    </source>
</evidence>
<name>A0A0F9U6Z4_9ZZZZ</name>
<dbReference type="InterPro" id="IPR000866">
    <property type="entry name" value="AhpC/TSA"/>
</dbReference>
<evidence type="ECO:0000256" key="4">
    <source>
        <dbReference type="ARBA" id="ARBA00023002"/>
    </source>
</evidence>
<evidence type="ECO:0000313" key="12">
    <source>
        <dbReference type="EMBL" id="KKN83097.1"/>
    </source>
</evidence>
<dbReference type="SUPFAM" id="SSF52833">
    <property type="entry name" value="Thioredoxin-like"/>
    <property type="match status" value="1"/>
</dbReference>
<dbReference type="PANTHER" id="PTHR42801:SF7">
    <property type="entry name" value="SLL1159 PROTEIN"/>
    <property type="match status" value="1"/>
</dbReference>
<feature type="compositionally biased region" description="Polar residues" evidence="10">
    <location>
        <begin position="35"/>
        <end position="51"/>
    </location>
</feature>
<comment type="catalytic activity">
    <reaction evidence="9">
        <text>a hydroperoxide + [thioredoxin]-dithiol = an alcohol + [thioredoxin]-disulfide + H2O</text>
        <dbReference type="Rhea" id="RHEA:62620"/>
        <dbReference type="Rhea" id="RHEA-COMP:10698"/>
        <dbReference type="Rhea" id="RHEA-COMP:10700"/>
        <dbReference type="ChEBI" id="CHEBI:15377"/>
        <dbReference type="ChEBI" id="CHEBI:29950"/>
        <dbReference type="ChEBI" id="CHEBI:30879"/>
        <dbReference type="ChEBI" id="CHEBI:35924"/>
        <dbReference type="ChEBI" id="CHEBI:50058"/>
        <dbReference type="EC" id="1.11.1.24"/>
    </reaction>
</comment>
<feature type="region of interest" description="Disordered" evidence="10">
    <location>
        <begin position="23"/>
        <end position="59"/>
    </location>
</feature>
<dbReference type="GO" id="GO:0045454">
    <property type="term" value="P:cell redox homeostasis"/>
    <property type="evidence" value="ECO:0007669"/>
    <property type="project" value="TreeGrafter"/>
</dbReference>
<evidence type="ECO:0000256" key="8">
    <source>
        <dbReference type="ARBA" id="ARBA00038489"/>
    </source>
</evidence>
<comment type="similarity">
    <text evidence="8">Belongs to the peroxiredoxin family. BCP/PrxQ subfamily.</text>
</comment>
<gene>
    <name evidence="12" type="ORF">LCGC14_0302100</name>
</gene>
<accession>A0A0F9U6Z4</accession>
<dbReference type="GO" id="GO:0005737">
    <property type="term" value="C:cytoplasm"/>
    <property type="evidence" value="ECO:0007669"/>
    <property type="project" value="TreeGrafter"/>
</dbReference>
<comment type="caution">
    <text evidence="12">The sequence shown here is derived from an EMBL/GenBank/DDBJ whole genome shotgun (WGS) entry which is preliminary data.</text>
</comment>
<evidence type="ECO:0000256" key="2">
    <source>
        <dbReference type="ARBA" id="ARBA00022559"/>
    </source>
</evidence>
<evidence type="ECO:0000256" key="6">
    <source>
        <dbReference type="ARBA" id="ARBA00023284"/>
    </source>
</evidence>
<evidence type="ECO:0000256" key="9">
    <source>
        <dbReference type="ARBA" id="ARBA00049091"/>
    </source>
</evidence>
<evidence type="ECO:0000259" key="11">
    <source>
        <dbReference type="PROSITE" id="PS51352"/>
    </source>
</evidence>
<keyword evidence="5" id="KW-1015">Disulfide bond</keyword>
<feature type="domain" description="Thioredoxin" evidence="11">
    <location>
        <begin position="59"/>
        <end position="232"/>
    </location>
</feature>
<dbReference type="InterPro" id="IPR036249">
    <property type="entry name" value="Thioredoxin-like_sf"/>
</dbReference>